<dbReference type="VEuPathDB" id="FungiDB:PHYBLDRAFT_142261"/>
<dbReference type="GeneID" id="28991677"/>
<dbReference type="InParanoid" id="A0A162UK28"/>
<proteinExistence type="predicted"/>
<dbReference type="EMBL" id="KV440975">
    <property type="protein sequence ID" value="OAD76752.1"/>
    <property type="molecule type" value="Genomic_DNA"/>
</dbReference>
<evidence type="ECO:0000313" key="2">
    <source>
        <dbReference type="Proteomes" id="UP000077315"/>
    </source>
</evidence>
<sequence>MSNINNINNTNDFVIISKMWKKYDVALTEFNSIFLHNIALTTEYASSSRIKLICKHSGKYRDTRKAKKVASETSVMGETLPE</sequence>
<dbReference type="OrthoDB" id="2280694at2759"/>
<name>A0A162UK28_PHYB8</name>
<protein>
    <submittedName>
        <fullName evidence="1">Uncharacterized protein</fullName>
    </submittedName>
</protein>
<gene>
    <name evidence="1" type="ORF">PHYBLDRAFT_142261</name>
</gene>
<dbReference type="AlphaFoldDB" id="A0A162UK28"/>
<accession>A0A162UK28</accession>
<reference evidence="2" key="1">
    <citation type="submission" date="2015-06" db="EMBL/GenBank/DDBJ databases">
        <title>Expansion of signal transduction pathways in fungi by whole-genome duplication.</title>
        <authorList>
            <consortium name="DOE Joint Genome Institute"/>
            <person name="Corrochano L.M."/>
            <person name="Kuo A."/>
            <person name="Marcet-Houben M."/>
            <person name="Polaino S."/>
            <person name="Salamov A."/>
            <person name="Villalobos J.M."/>
            <person name="Alvarez M.I."/>
            <person name="Avalos J."/>
            <person name="Benito E.P."/>
            <person name="Benoit I."/>
            <person name="Burger G."/>
            <person name="Camino L.P."/>
            <person name="Canovas D."/>
            <person name="Cerda-Olmedo E."/>
            <person name="Cheng J.-F."/>
            <person name="Dominguez A."/>
            <person name="Elias M."/>
            <person name="Eslava A.P."/>
            <person name="Glaser F."/>
            <person name="Grimwood J."/>
            <person name="Gutierrez G."/>
            <person name="Heitman J."/>
            <person name="Henrissat B."/>
            <person name="Iturriaga E.A."/>
            <person name="Lang B.F."/>
            <person name="Lavin J.L."/>
            <person name="Lee S."/>
            <person name="Li W."/>
            <person name="Lindquist E."/>
            <person name="Lopez-Garcia S."/>
            <person name="Luque E.M."/>
            <person name="Marcos A.T."/>
            <person name="Martin J."/>
            <person name="McCluskey K."/>
            <person name="Medina H.R."/>
            <person name="Miralles-Duran A."/>
            <person name="Miyazaki A."/>
            <person name="Munoz-Torres E."/>
            <person name="Oguiza J.A."/>
            <person name="Ohm R."/>
            <person name="Olmedo M."/>
            <person name="Orejas M."/>
            <person name="Ortiz-Castellanos L."/>
            <person name="Pisabarro A.G."/>
            <person name="Rodriguez-Romero J."/>
            <person name="Ruiz-Herrera J."/>
            <person name="Ruiz-Vazquez R."/>
            <person name="Sanz C."/>
            <person name="Schackwitz W."/>
            <person name="Schmutz J."/>
            <person name="Shahriari M."/>
            <person name="Shelest E."/>
            <person name="Silva-Franco F."/>
            <person name="Soanes D."/>
            <person name="Syed K."/>
            <person name="Tagua V.G."/>
            <person name="Talbot N.J."/>
            <person name="Thon M."/>
            <person name="De vries R.P."/>
            <person name="Wiebenga A."/>
            <person name="Yadav J.S."/>
            <person name="Braun E.L."/>
            <person name="Baker S."/>
            <person name="Garre V."/>
            <person name="Horwitz B."/>
            <person name="Torres-Martinez S."/>
            <person name="Idnurm A."/>
            <person name="Herrera-Estrella A."/>
            <person name="Gabaldon T."/>
            <person name="Grigoriev I.V."/>
        </authorList>
    </citation>
    <scope>NUCLEOTIDE SEQUENCE [LARGE SCALE GENOMIC DNA]</scope>
    <source>
        <strain evidence="2">NRRL 1555(-)</strain>
    </source>
</reference>
<keyword evidence="2" id="KW-1185">Reference proteome</keyword>
<dbReference type="RefSeq" id="XP_018294792.1">
    <property type="nucleotide sequence ID" value="XM_018430771.1"/>
</dbReference>
<organism evidence="1 2">
    <name type="scientific">Phycomyces blakesleeanus (strain ATCC 8743b / DSM 1359 / FGSC 10004 / NBRC 33097 / NRRL 1555)</name>
    <dbReference type="NCBI Taxonomy" id="763407"/>
    <lineage>
        <taxon>Eukaryota</taxon>
        <taxon>Fungi</taxon>
        <taxon>Fungi incertae sedis</taxon>
        <taxon>Mucoromycota</taxon>
        <taxon>Mucoromycotina</taxon>
        <taxon>Mucoromycetes</taxon>
        <taxon>Mucorales</taxon>
        <taxon>Phycomycetaceae</taxon>
        <taxon>Phycomyces</taxon>
    </lineage>
</organism>
<dbReference type="Proteomes" id="UP000077315">
    <property type="component" value="Unassembled WGS sequence"/>
</dbReference>
<evidence type="ECO:0000313" key="1">
    <source>
        <dbReference type="EMBL" id="OAD76752.1"/>
    </source>
</evidence>